<dbReference type="AlphaFoldDB" id="A0A7C7DAJ1"/>
<name>A0A7C7DAJ1_9FIRM</name>
<protein>
    <submittedName>
        <fullName evidence="1">Uncharacterized protein</fullName>
    </submittedName>
</protein>
<dbReference type="EMBL" id="DUTF01000241">
    <property type="protein sequence ID" value="HHY27200.1"/>
    <property type="molecule type" value="Genomic_DNA"/>
</dbReference>
<evidence type="ECO:0000313" key="2">
    <source>
        <dbReference type="Proteomes" id="UP000553059"/>
    </source>
</evidence>
<dbReference type="Proteomes" id="UP000553059">
    <property type="component" value="Unassembled WGS sequence"/>
</dbReference>
<sequence>MGKQRNWTKEELDYLQDNWGSASLETMASRLNRSVEAIRIKKDRLGLGAFLDSGEYVTFNQLLKALGITGGSGYFMTSWVKNRGFPIKYKRVLKNKFKVVYLKDFWKWAEKNRSMINWSNVEIGILGEEPAWVKAQRRSDFQSRIKIKTTPWTKSEDKLLHDLLKQFKYNCKELSIKLQRSEGAIQRRINDLGLKERPIKADNQIKWTEAEYIQLGEMIKQRLSYEDMSDRLGKSVKAIRGKVYIMYLSENLDKVAQIIGKGKWGDHRPDRKITLHNCLTSEERAQVKSGLTRIAVILREKVCKYYEGSEYWQRELCENWDDRCLAGQASCDFCENFIRIKPQYCRRCGTEFYKRTKAEICDRCKVARKKQHQRKWMVLHGEERRKEVI</sequence>
<reference evidence="1 2" key="1">
    <citation type="journal article" date="2020" name="Biotechnol. Biofuels">
        <title>New insights from the biogas microbiome by comprehensive genome-resolved metagenomics of nearly 1600 species originating from multiple anaerobic digesters.</title>
        <authorList>
            <person name="Campanaro S."/>
            <person name="Treu L."/>
            <person name="Rodriguez-R L.M."/>
            <person name="Kovalovszki A."/>
            <person name="Ziels R.M."/>
            <person name="Maus I."/>
            <person name="Zhu X."/>
            <person name="Kougias P.G."/>
            <person name="Basile A."/>
            <person name="Luo G."/>
            <person name="Schluter A."/>
            <person name="Konstantinidis K.T."/>
            <person name="Angelidaki I."/>
        </authorList>
    </citation>
    <scope>NUCLEOTIDE SEQUENCE [LARGE SCALE GENOMIC DNA]</scope>
    <source>
        <strain evidence="1">AS05jafATM_4</strain>
    </source>
</reference>
<organism evidence="1 2">
    <name type="scientific">Desulfitobacterium dehalogenans</name>
    <dbReference type="NCBI Taxonomy" id="36854"/>
    <lineage>
        <taxon>Bacteria</taxon>
        <taxon>Bacillati</taxon>
        <taxon>Bacillota</taxon>
        <taxon>Clostridia</taxon>
        <taxon>Eubacteriales</taxon>
        <taxon>Desulfitobacteriaceae</taxon>
        <taxon>Desulfitobacterium</taxon>
    </lineage>
</organism>
<gene>
    <name evidence="1" type="ORF">GX523_10755</name>
</gene>
<accession>A0A7C7DAJ1</accession>
<comment type="caution">
    <text evidence="1">The sequence shown here is derived from an EMBL/GenBank/DDBJ whole genome shotgun (WGS) entry which is preliminary data.</text>
</comment>
<evidence type="ECO:0000313" key="1">
    <source>
        <dbReference type="EMBL" id="HHY27200.1"/>
    </source>
</evidence>
<proteinExistence type="predicted"/>